<accession>A0ABY9SDI8</accession>
<dbReference type="RefSeq" id="WP_309877806.1">
    <property type="nucleotide sequence ID" value="NZ_CP133838.1"/>
</dbReference>
<keyword evidence="3" id="KW-1185">Reference proteome</keyword>
<dbReference type="EMBL" id="CP133838">
    <property type="protein sequence ID" value="WMY75403.1"/>
    <property type="molecule type" value="Genomic_DNA"/>
</dbReference>
<keyword evidence="1" id="KW-0812">Transmembrane</keyword>
<reference evidence="2 3" key="1">
    <citation type="submission" date="2023-09" db="EMBL/GenBank/DDBJ databases">
        <title>Buttiauxella selenatireducens sp. nov., isolated from the rhizosphere of Cardamine hupingshanesis.</title>
        <authorList>
            <person name="Zhang S."/>
            <person name="Xu Z."/>
            <person name="Wang H."/>
            <person name="Guo Y."/>
        </authorList>
    </citation>
    <scope>NUCLEOTIDE SEQUENCE [LARGE SCALE GENOMIC DNA]</scope>
    <source>
        <strain evidence="2 3">R73</strain>
    </source>
</reference>
<dbReference type="Proteomes" id="UP001246690">
    <property type="component" value="Chromosome"/>
</dbReference>
<organism evidence="2 3">
    <name type="scientific">Buttiauxella selenatireducens</name>
    <dbReference type="NCBI Taxonomy" id="3073902"/>
    <lineage>
        <taxon>Bacteria</taxon>
        <taxon>Pseudomonadati</taxon>
        <taxon>Pseudomonadota</taxon>
        <taxon>Gammaproteobacteria</taxon>
        <taxon>Enterobacterales</taxon>
        <taxon>Enterobacteriaceae</taxon>
        <taxon>Buttiauxella</taxon>
    </lineage>
</organism>
<sequence>MTIDWGNIWLQANAIIGLLAVIVIGSYQRNNSRHKPHYSFVAWLAMIALISIPIRIWIGNYSVVDRSEVIVNFILLLVMLNSRGNITGRRS</sequence>
<evidence type="ECO:0000313" key="2">
    <source>
        <dbReference type="EMBL" id="WMY75403.1"/>
    </source>
</evidence>
<evidence type="ECO:0000313" key="3">
    <source>
        <dbReference type="Proteomes" id="UP001246690"/>
    </source>
</evidence>
<feature type="transmembrane region" description="Helical" evidence="1">
    <location>
        <begin position="39"/>
        <end position="58"/>
    </location>
</feature>
<dbReference type="Pfam" id="PF05449">
    <property type="entry name" value="Phage_holin_3_7"/>
    <property type="match status" value="1"/>
</dbReference>
<evidence type="ECO:0000256" key="1">
    <source>
        <dbReference type="SAM" id="Phobius"/>
    </source>
</evidence>
<dbReference type="InterPro" id="IPR008473">
    <property type="entry name" value="Phage_holin_3_7"/>
</dbReference>
<keyword evidence="1" id="KW-1133">Transmembrane helix</keyword>
<keyword evidence="1" id="KW-0472">Membrane</keyword>
<gene>
    <name evidence="2" type="ORF">RHD99_05435</name>
</gene>
<protein>
    <submittedName>
        <fullName evidence="2">Phage holin family protein</fullName>
    </submittedName>
</protein>
<name>A0ABY9SDI8_9ENTR</name>
<proteinExistence type="predicted"/>
<feature type="transmembrane region" description="Helical" evidence="1">
    <location>
        <begin position="6"/>
        <end position="27"/>
    </location>
</feature>
<feature type="transmembrane region" description="Helical" evidence="1">
    <location>
        <begin position="70"/>
        <end position="86"/>
    </location>
</feature>